<dbReference type="PROSITE" id="PS50110">
    <property type="entry name" value="RESPONSE_REGULATORY"/>
    <property type="match status" value="1"/>
</dbReference>
<gene>
    <name evidence="3" type="ORF">ED312_10605</name>
</gene>
<dbReference type="SUPFAM" id="SSF52172">
    <property type="entry name" value="CheY-like"/>
    <property type="match status" value="1"/>
</dbReference>
<dbReference type="EMBL" id="RJTM01000072">
    <property type="protein sequence ID" value="RNL87251.1"/>
    <property type="molecule type" value="Genomic_DNA"/>
</dbReference>
<evidence type="ECO:0000256" key="1">
    <source>
        <dbReference type="PROSITE-ProRule" id="PRU00169"/>
    </source>
</evidence>
<sequence length="148" mass="17658">MKRTFFKLAIVDDDEYSIKLFEKTVKEIKLWVGLMVFRNESELTAYLSDRQNNVPNILFLKLNLPDKNVLVYLQELRKQQRLQNTLITVYSVTASEESIEEVFVNGANIYMDQPRTYEEFKTVLEKVLKINFQYLESNLNIENFLYRI</sequence>
<dbReference type="InterPro" id="IPR001789">
    <property type="entry name" value="Sig_transdc_resp-reg_receiver"/>
</dbReference>
<dbReference type="Proteomes" id="UP000267469">
    <property type="component" value="Unassembled WGS sequence"/>
</dbReference>
<dbReference type="RefSeq" id="WP_123215985.1">
    <property type="nucleotide sequence ID" value="NZ_RJTM01000072.1"/>
</dbReference>
<proteinExistence type="predicted"/>
<reference evidence="3 4" key="1">
    <citation type="submission" date="2018-10" db="EMBL/GenBank/DDBJ databases">
        <title>Sinomicrobium pectinilyticum sp. nov., a pectinase-producing bacterium isolated from alkaline and saline soil, and emended description of the genus Sinomicrobium.</title>
        <authorList>
            <person name="Cheng B."/>
            <person name="Li C."/>
            <person name="Lai Q."/>
            <person name="Du M."/>
            <person name="Shao Z."/>
            <person name="Xu P."/>
            <person name="Yang C."/>
        </authorList>
    </citation>
    <scope>NUCLEOTIDE SEQUENCE [LARGE SCALE GENOMIC DNA]</scope>
    <source>
        <strain evidence="3 4">5DNS001</strain>
    </source>
</reference>
<name>A0A3N0EHF2_SINP1</name>
<feature type="domain" description="Response regulatory" evidence="2">
    <location>
        <begin position="7"/>
        <end position="128"/>
    </location>
</feature>
<protein>
    <submittedName>
        <fullName evidence="3">Response regulator</fullName>
    </submittedName>
</protein>
<dbReference type="InterPro" id="IPR011006">
    <property type="entry name" value="CheY-like_superfamily"/>
</dbReference>
<dbReference type="Pfam" id="PF00072">
    <property type="entry name" value="Response_reg"/>
    <property type="match status" value="1"/>
</dbReference>
<dbReference type="Gene3D" id="3.40.50.2300">
    <property type="match status" value="1"/>
</dbReference>
<dbReference type="GO" id="GO:0000160">
    <property type="term" value="P:phosphorelay signal transduction system"/>
    <property type="evidence" value="ECO:0007669"/>
    <property type="project" value="InterPro"/>
</dbReference>
<accession>A0A3N0EHF2</accession>
<evidence type="ECO:0000259" key="2">
    <source>
        <dbReference type="PROSITE" id="PS50110"/>
    </source>
</evidence>
<keyword evidence="4" id="KW-1185">Reference proteome</keyword>
<dbReference type="AlphaFoldDB" id="A0A3N0EHF2"/>
<evidence type="ECO:0000313" key="4">
    <source>
        <dbReference type="Proteomes" id="UP000267469"/>
    </source>
</evidence>
<comment type="caution">
    <text evidence="3">The sequence shown here is derived from an EMBL/GenBank/DDBJ whole genome shotgun (WGS) entry which is preliminary data.</text>
</comment>
<dbReference type="OrthoDB" id="7631574at2"/>
<evidence type="ECO:0000313" key="3">
    <source>
        <dbReference type="EMBL" id="RNL87251.1"/>
    </source>
</evidence>
<comment type="caution">
    <text evidence="1">Lacks conserved residue(s) required for the propagation of feature annotation.</text>
</comment>
<organism evidence="3 4">
    <name type="scientific">Sinomicrobium pectinilyticum</name>
    <dbReference type="NCBI Taxonomy" id="1084421"/>
    <lineage>
        <taxon>Bacteria</taxon>
        <taxon>Pseudomonadati</taxon>
        <taxon>Bacteroidota</taxon>
        <taxon>Flavobacteriia</taxon>
        <taxon>Flavobacteriales</taxon>
        <taxon>Flavobacteriaceae</taxon>
        <taxon>Sinomicrobium</taxon>
    </lineage>
</organism>